<evidence type="ECO:0000259" key="6">
    <source>
        <dbReference type="SMART" id="SM01086"/>
    </source>
</evidence>
<dbReference type="InterPro" id="IPR004176">
    <property type="entry name" value="Clp_R_N"/>
</dbReference>
<dbReference type="GO" id="GO:0034605">
    <property type="term" value="P:cellular response to heat"/>
    <property type="evidence" value="ECO:0007669"/>
    <property type="project" value="TreeGrafter"/>
</dbReference>
<comment type="caution">
    <text evidence="7">The sequence shown here is derived from an EMBL/GenBank/DDBJ whole genome shotgun (WGS) entry which is preliminary data.</text>
</comment>
<keyword evidence="2" id="KW-0547">Nucleotide-binding</keyword>
<proteinExistence type="predicted"/>
<dbReference type="Gene3D" id="1.10.8.60">
    <property type="match status" value="2"/>
</dbReference>
<dbReference type="SMART" id="SM01086">
    <property type="entry name" value="ClpB_D2-small"/>
    <property type="match status" value="1"/>
</dbReference>
<dbReference type="PANTHER" id="PTHR11638">
    <property type="entry name" value="ATP-DEPENDENT CLP PROTEASE"/>
    <property type="match status" value="1"/>
</dbReference>
<keyword evidence="1" id="KW-0677">Repeat</keyword>
<evidence type="ECO:0000256" key="2">
    <source>
        <dbReference type="ARBA" id="ARBA00022741"/>
    </source>
</evidence>
<dbReference type="InterPro" id="IPR019489">
    <property type="entry name" value="Clp_ATPase_C"/>
</dbReference>
<dbReference type="Proteomes" id="UP000051682">
    <property type="component" value="Unassembled WGS sequence"/>
</dbReference>
<dbReference type="PRINTS" id="PR00300">
    <property type="entry name" value="CLPPROTEASEA"/>
</dbReference>
<dbReference type="InterPro" id="IPR001270">
    <property type="entry name" value="ClpA/B"/>
</dbReference>
<dbReference type="SUPFAM" id="SSF52540">
    <property type="entry name" value="P-loop containing nucleoside triphosphate hydrolases"/>
    <property type="match status" value="2"/>
</dbReference>
<dbReference type="SMART" id="SM00382">
    <property type="entry name" value="AAA"/>
    <property type="match status" value="2"/>
</dbReference>
<keyword evidence="3" id="KW-0067">ATP-binding</keyword>
<gene>
    <name evidence="7" type="ORF">AR438_17155</name>
</gene>
<dbReference type="InterPro" id="IPR003593">
    <property type="entry name" value="AAA+_ATPase"/>
</dbReference>
<dbReference type="EMBL" id="LLYZ01000021">
    <property type="protein sequence ID" value="KQK24356.1"/>
    <property type="molecule type" value="Genomic_DNA"/>
</dbReference>
<evidence type="ECO:0000256" key="3">
    <source>
        <dbReference type="ARBA" id="ARBA00022840"/>
    </source>
</evidence>
<dbReference type="Pfam" id="PF10431">
    <property type="entry name" value="ClpB_D2-small"/>
    <property type="match status" value="1"/>
</dbReference>
<dbReference type="AlphaFoldDB" id="A0A0Q3KJJ6"/>
<name>A0A0Q3KJJ6_9FLAO</name>
<dbReference type="OrthoDB" id="9803641at2"/>
<dbReference type="Pfam" id="PF17871">
    <property type="entry name" value="AAA_lid_9"/>
    <property type="match status" value="1"/>
</dbReference>
<dbReference type="Gene3D" id="1.10.1780.10">
    <property type="entry name" value="Clp, N-terminal domain"/>
    <property type="match status" value="1"/>
</dbReference>
<dbReference type="CDD" id="cd00009">
    <property type="entry name" value="AAA"/>
    <property type="match status" value="1"/>
</dbReference>
<reference evidence="7 8" key="1">
    <citation type="submission" date="2015-10" db="EMBL/GenBank/DDBJ databases">
        <title>Chryseobacterium aquaticum genome.</title>
        <authorList>
            <person name="Newman J.D."/>
            <person name="Ferguson M.B."/>
            <person name="Miller J.R."/>
        </authorList>
    </citation>
    <scope>NUCLEOTIDE SEQUENCE [LARGE SCALE GENOMIC DNA]</scope>
    <source>
        <strain evidence="7 8">KCTC 12483</strain>
    </source>
</reference>
<evidence type="ECO:0000313" key="8">
    <source>
        <dbReference type="Proteomes" id="UP000051682"/>
    </source>
</evidence>
<dbReference type="InterPro" id="IPR027417">
    <property type="entry name" value="P-loop_NTPase"/>
</dbReference>
<dbReference type="InterPro" id="IPR036628">
    <property type="entry name" value="Clp_N_dom_sf"/>
</dbReference>
<dbReference type="Pfam" id="PF02861">
    <property type="entry name" value="Clp_N"/>
    <property type="match status" value="1"/>
</dbReference>
<dbReference type="InterPro" id="IPR050130">
    <property type="entry name" value="ClpA_ClpB"/>
</dbReference>
<dbReference type="RefSeq" id="WP_056017858.1">
    <property type="nucleotide sequence ID" value="NZ_LLYZ01000021.1"/>
</dbReference>
<dbReference type="SUPFAM" id="SSF81923">
    <property type="entry name" value="Double Clp-N motif"/>
    <property type="match status" value="1"/>
</dbReference>
<sequence length="833" mass="94462">MNQEEVTYNQEVTKAINIAQKIGRENLNAYYTGAHLIKAMLTRDLSLQKHLEALGVDVFYLEEWAEVRIEELPKSPNKYSCEPDEIIDEIFAEADSVRELLAEEEISLFAVMVAISSPGVAFNFDQMKTFPISRNELLKDTSVFGASEMTGTAELPKKIKKGFVQKYCINKKEQVKKKNKKELLVGRDTEINKITEILCRFSKQNVLIIGDHGVGKTALIEGFVQKVLLKQIPDILSGLEIFELDMGALIAGASYKGEIEDRIKNIAQELKSIPKSVLIIEEFHSLFGSHGSDSGIVNLLKSELSNGLTLISTSTIEEYTKKIEKEQGLAGMFELLKLEESNDEIHLRMLKQTLEDYQIHHKITIDDQTMKEAIRLSQRYMKEKSLPASAIDLIDHTMSVLKTAGESFLKERNHLVTKIIHLEDNTNNYIEEERKIHADWLLKDLIEKTKYLISTADAQEEEKELPKFENADEILKFSRELIEKTEKIAQEKRTHITEFDLGLIISQKTNIPIGKLKEEEKQKLNDMEGVLAKRVVGQDHAITIVSEAVLETRSGLSKAGQPIGSFFFLGPTGTGKTELAKSLAEFLFQDENAIIRFDMSEFKEEHSAALLYGAPPGYVGYEEGGLLVNKIRQKPYSIVLFDEIEKAHASVFDVFLQIMDEGKLHDRLGKEGDFSNAIILFTSNIGSEFIVESFGRGEIPPSSKLLEMMSRFFRPEFLGRLTETIPFAPISKDNALKIFEIHLKKELLDLAKNLNIELVISQEAKEYLSIEGYDIKYGARPLKGVIRGRLRRPLAKKIVAEEFKEGDKVEVALEGEEIVWKKIYESLEQDIYQ</sequence>
<evidence type="ECO:0000256" key="1">
    <source>
        <dbReference type="ARBA" id="ARBA00022737"/>
    </source>
</evidence>
<dbReference type="Pfam" id="PF07724">
    <property type="entry name" value="AAA_2"/>
    <property type="match status" value="1"/>
</dbReference>
<evidence type="ECO:0000313" key="7">
    <source>
        <dbReference type="EMBL" id="KQK24356.1"/>
    </source>
</evidence>
<feature type="domain" description="AAA+ ATPase" evidence="5">
    <location>
        <begin position="562"/>
        <end position="722"/>
    </location>
</feature>
<dbReference type="PANTHER" id="PTHR11638:SF18">
    <property type="entry name" value="HEAT SHOCK PROTEIN 104"/>
    <property type="match status" value="1"/>
</dbReference>
<keyword evidence="4" id="KW-0143">Chaperone</keyword>
<evidence type="ECO:0000256" key="4">
    <source>
        <dbReference type="ARBA" id="ARBA00023186"/>
    </source>
</evidence>
<dbReference type="STRING" id="452084.AR438_17155"/>
<dbReference type="Pfam" id="PF00004">
    <property type="entry name" value="AAA"/>
    <property type="match status" value="1"/>
</dbReference>
<feature type="domain" description="Clp ATPase C-terminal" evidence="6">
    <location>
        <begin position="730"/>
        <end position="820"/>
    </location>
</feature>
<dbReference type="FunFam" id="3.40.50.300:FF:000025">
    <property type="entry name" value="ATP-dependent Clp protease subunit"/>
    <property type="match status" value="1"/>
</dbReference>
<keyword evidence="8" id="KW-1185">Reference proteome</keyword>
<feature type="domain" description="AAA+ ATPase" evidence="5">
    <location>
        <begin position="202"/>
        <end position="339"/>
    </location>
</feature>
<accession>A0A0Q3KJJ6</accession>
<dbReference type="GO" id="GO:0005524">
    <property type="term" value="F:ATP binding"/>
    <property type="evidence" value="ECO:0007669"/>
    <property type="project" value="UniProtKB-KW"/>
</dbReference>
<dbReference type="GO" id="GO:0005737">
    <property type="term" value="C:cytoplasm"/>
    <property type="evidence" value="ECO:0007669"/>
    <property type="project" value="TreeGrafter"/>
</dbReference>
<dbReference type="InterPro" id="IPR003959">
    <property type="entry name" value="ATPase_AAA_core"/>
</dbReference>
<dbReference type="Gene3D" id="3.40.50.300">
    <property type="entry name" value="P-loop containing nucleotide triphosphate hydrolases"/>
    <property type="match status" value="2"/>
</dbReference>
<evidence type="ECO:0000259" key="5">
    <source>
        <dbReference type="SMART" id="SM00382"/>
    </source>
</evidence>
<dbReference type="InterPro" id="IPR041546">
    <property type="entry name" value="ClpA/ClpB_AAA_lid"/>
</dbReference>
<dbReference type="GO" id="GO:0016887">
    <property type="term" value="F:ATP hydrolysis activity"/>
    <property type="evidence" value="ECO:0007669"/>
    <property type="project" value="InterPro"/>
</dbReference>
<dbReference type="CDD" id="cd19499">
    <property type="entry name" value="RecA-like_ClpB_Hsp104-like"/>
    <property type="match status" value="1"/>
</dbReference>
<protein>
    <submittedName>
        <fullName evidence="7">AAA family ATPase</fullName>
    </submittedName>
</protein>
<organism evidence="7 8">
    <name type="scientific">Chryseobacterium aquaticum</name>
    <dbReference type="NCBI Taxonomy" id="452084"/>
    <lineage>
        <taxon>Bacteria</taxon>
        <taxon>Pseudomonadati</taxon>
        <taxon>Bacteroidota</taxon>
        <taxon>Flavobacteriia</taxon>
        <taxon>Flavobacteriales</taxon>
        <taxon>Weeksellaceae</taxon>
        <taxon>Chryseobacterium group</taxon>
        <taxon>Chryseobacterium</taxon>
    </lineage>
</organism>